<dbReference type="Pfam" id="PF10576">
    <property type="entry name" value="EndIII_4Fe-2S"/>
    <property type="match status" value="1"/>
</dbReference>
<evidence type="ECO:0000256" key="10">
    <source>
        <dbReference type="ARBA" id="ARBA00023004"/>
    </source>
</evidence>
<dbReference type="CDD" id="cd00056">
    <property type="entry name" value="ENDO3c"/>
    <property type="match status" value="1"/>
</dbReference>
<evidence type="ECO:0000256" key="6">
    <source>
        <dbReference type="ARBA" id="ARBA00022485"/>
    </source>
</evidence>
<dbReference type="InterPro" id="IPR011257">
    <property type="entry name" value="DNA_glycosylase"/>
</dbReference>
<dbReference type="CDD" id="cd03431">
    <property type="entry name" value="NUDIX_DNA_Glycosylase_C-MutY"/>
    <property type="match status" value="1"/>
</dbReference>
<feature type="domain" description="HhH-GPD" evidence="15">
    <location>
        <begin position="44"/>
        <end position="195"/>
    </location>
</feature>
<evidence type="ECO:0000256" key="12">
    <source>
        <dbReference type="ARBA" id="ARBA00023204"/>
    </source>
</evidence>
<evidence type="ECO:0000256" key="9">
    <source>
        <dbReference type="ARBA" id="ARBA00022801"/>
    </source>
</evidence>
<dbReference type="GO" id="GO:0032357">
    <property type="term" value="F:oxidized purine DNA binding"/>
    <property type="evidence" value="ECO:0007669"/>
    <property type="project" value="TreeGrafter"/>
</dbReference>
<dbReference type="OrthoDB" id="9802365at2"/>
<dbReference type="Gene3D" id="1.10.1670.10">
    <property type="entry name" value="Helix-hairpin-Helix base-excision DNA repair enzymes (C-terminal)"/>
    <property type="match status" value="1"/>
</dbReference>
<evidence type="ECO:0000256" key="13">
    <source>
        <dbReference type="ARBA" id="ARBA00023295"/>
    </source>
</evidence>
<evidence type="ECO:0000256" key="1">
    <source>
        <dbReference type="ARBA" id="ARBA00000843"/>
    </source>
</evidence>
<dbReference type="PANTHER" id="PTHR42944">
    <property type="entry name" value="ADENINE DNA GLYCOSYLASE"/>
    <property type="match status" value="1"/>
</dbReference>
<comment type="catalytic activity">
    <reaction evidence="1 14">
        <text>Hydrolyzes free adenine bases from 7,8-dihydro-8-oxoguanine:adenine mismatched double-stranded DNA, leaving an apurinic site.</text>
        <dbReference type="EC" id="3.2.2.31"/>
    </reaction>
</comment>
<dbReference type="EC" id="3.2.2.31" evidence="4 14"/>
<accession>A0A2S7SQ53</accession>
<evidence type="ECO:0000313" key="17">
    <source>
        <dbReference type="Proteomes" id="UP000239872"/>
    </source>
</evidence>
<evidence type="ECO:0000256" key="4">
    <source>
        <dbReference type="ARBA" id="ARBA00012045"/>
    </source>
</evidence>
<dbReference type="Gene3D" id="1.10.340.30">
    <property type="entry name" value="Hypothetical protein, domain 2"/>
    <property type="match status" value="1"/>
</dbReference>
<evidence type="ECO:0000256" key="3">
    <source>
        <dbReference type="ARBA" id="ARBA00008343"/>
    </source>
</evidence>
<keyword evidence="10 14" id="KW-0408">Iron</keyword>
<evidence type="ECO:0000256" key="5">
    <source>
        <dbReference type="ARBA" id="ARBA00022023"/>
    </source>
</evidence>
<proteinExistence type="inferred from homology"/>
<dbReference type="SMART" id="SM00525">
    <property type="entry name" value="FES"/>
    <property type="match status" value="1"/>
</dbReference>
<evidence type="ECO:0000256" key="7">
    <source>
        <dbReference type="ARBA" id="ARBA00022723"/>
    </source>
</evidence>
<dbReference type="Gene3D" id="3.90.79.10">
    <property type="entry name" value="Nucleoside Triphosphate Pyrophosphohydrolase"/>
    <property type="match status" value="1"/>
</dbReference>
<dbReference type="InterPro" id="IPR005760">
    <property type="entry name" value="A/G_AdeGlyc_MutY"/>
</dbReference>
<keyword evidence="12" id="KW-0234">DNA repair</keyword>
<dbReference type="PANTHER" id="PTHR42944:SF1">
    <property type="entry name" value="ADENINE DNA GLYCOSYLASE"/>
    <property type="match status" value="1"/>
</dbReference>
<comment type="caution">
    <text evidence="16">The sequence shown here is derived from an EMBL/GenBank/DDBJ whole genome shotgun (WGS) entry which is preliminary data.</text>
</comment>
<dbReference type="InterPro" id="IPR015797">
    <property type="entry name" value="NUDIX_hydrolase-like_dom_sf"/>
</dbReference>
<evidence type="ECO:0000259" key="15">
    <source>
        <dbReference type="SMART" id="SM00478"/>
    </source>
</evidence>
<evidence type="ECO:0000256" key="2">
    <source>
        <dbReference type="ARBA" id="ARBA00002933"/>
    </source>
</evidence>
<dbReference type="InterPro" id="IPR003651">
    <property type="entry name" value="Endonuclease3_FeS-loop_motif"/>
</dbReference>
<sequence length="358" mass="41179">MDISKGLKKYFTTQLLSWHRNDNDRNLPWKNEQDPYKIWLSEIILQQTRALQGMPYYLRFTETYPTIADMAAAKDEDVFRIWQGLGYYNRCKNMLATARLVTTEFGGKFPDTYEGIISLKGIGPYTAAAIASFAYGLPHAVVDGNVYRVLSRYFAIETPFDTTEGKKQFATLAQELIDPAHSQGYNQAIMDLGATVCTPRNPLCDQCPLQKNCVAFHQNLTTLLPVRSKKITVATRHFNYLVIKWADRIWLRKRTGKDIWENLHEPLMIETEQAIDKKELLQITSFKELQLEYGSIDFAGNGTQRLTHRIIESRFFTVDVEEKPSFIPEDGFWATPAELATIAFPKTVLSFLRNNLYF</sequence>
<evidence type="ECO:0000256" key="8">
    <source>
        <dbReference type="ARBA" id="ARBA00022763"/>
    </source>
</evidence>
<dbReference type="SUPFAM" id="SSF48150">
    <property type="entry name" value="DNA-glycosylase"/>
    <property type="match status" value="1"/>
</dbReference>
<dbReference type="GO" id="GO:0051539">
    <property type="term" value="F:4 iron, 4 sulfur cluster binding"/>
    <property type="evidence" value="ECO:0007669"/>
    <property type="project" value="UniProtKB-UniRule"/>
</dbReference>
<dbReference type="Pfam" id="PF00633">
    <property type="entry name" value="HHH"/>
    <property type="match status" value="1"/>
</dbReference>
<comment type="cofactor">
    <cofactor evidence="14">
        <name>[4Fe-4S] cluster</name>
        <dbReference type="ChEBI" id="CHEBI:49883"/>
    </cofactor>
    <text evidence="14">Binds 1 [4Fe-4S] cluster.</text>
</comment>
<dbReference type="GO" id="GO:0046872">
    <property type="term" value="F:metal ion binding"/>
    <property type="evidence" value="ECO:0007669"/>
    <property type="project" value="UniProtKB-UniRule"/>
</dbReference>
<keyword evidence="7" id="KW-0479">Metal-binding</keyword>
<gene>
    <name evidence="16" type="primary">mutY</name>
    <name evidence="16" type="ORF">CJD36_020870</name>
</gene>
<dbReference type="NCBIfam" id="TIGR01084">
    <property type="entry name" value="mutY"/>
    <property type="match status" value="1"/>
</dbReference>
<keyword evidence="17" id="KW-1185">Reference proteome</keyword>
<dbReference type="SMART" id="SM00478">
    <property type="entry name" value="ENDO3c"/>
    <property type="match status" value="1"/>
</dbReference>
<dbReference type="AlphaFoldDB" id="A0A2S7SQ53"/>
<keyword evidence="8 14" id="KW-0227">DNA damage</keyword>
<dbReference type="EMBL" id="PPSL01000008">
    <property type="protein sequence ID" value="PQJ09033.1"/>
    <property type="molecule type" value="Genomic_DNA"/>
</dbReference>
<comment type="function">
    <text evidence="2">Adenine glycosylase active on G-A mispairs. MutY also corrects error-prone DNA synthesis past GO lesions which are due to the oxidatively damaged form of guanine: 7,8-dihydro-8-oxoguanine (8-oxo-dGTP).</text>
</comment>
<dbReference type="InterPro" id="IPR004035">
    <property type="entry name" value="Endouclease-III_FeS-bd_BS"/>
</dbReference>
<dbReference type="InterPro" id="IPR003265">
    <property type="entry name" value="HhH-GPD_domain"/>
</dbReference>
<dbReference type="InterPro" id="IPR000445">
    <property type="entry name" value="HhH_motif"/>
</dbReference>
<dbReference type="Pfam" id="PF14815">
    <property type="entry name" value="NUDIX_4"/>
    <property type="match status" value="1"/>
</dbReference>
<dbReference type="PROSITE" id="PS00764">
    <property type="entry name" value="ENDONUCLEASE_III_1"/>
    <property type="match status" value="1"/>
</dbReference>
<evidence type="ECO:0000256" key="11">
    <source>
        <dbReference type="ARBA" id="ARBA00023014"/>
    </source>
</evidence>
<dbReference type="GO" id="GO:0006284">
    <property type="term" value="P:base-excision repair"/>
    <property type="evidence" value="ECO:0007669"/>
    <property type="project" value="UniProtKB-UniRule"/>
</dbReference>
<keyword evidence="9" id="KW-0378">Hydrolase</keyword>
<comment type="similarity">
    <text evidence="3 14">Belongs to the Nth/MutY family.</text>
</comment>
<dbReference type="InterPro" id="IPR044298">
    <property type="entry name" value="MIG/MutY"/>
</dbReference>
<dbReference type="GO" id="GO:0034039">
    <property type="term" value="F:8-oxo-7,8-dihydroguanine DNA N-glycosylase activity"/>
    <property type="evidence" value="ECO:0007669"/>
    <property type="project" value="TreeGrafter"/>
</dbReference>
<dbReference type="SUPFAM" id="SSF55811">
    <property type="entry name" value="Nudix"/>
    <property type="match status" value="1"/>
</dbReference>
<dbReference type="InterPro" id="IPR023170">
    <property type="entry name" value="HhH_base_excis_C"/>
</dbReference>
<keyword evidence="11" id="KW-0411">Iron-sulfur</keyword>
<dbReference type="Pfam" id="PF00730">
    <property type="entry name" value="HhH-GPD"/>
    <property type="match status" value="1"/>
</dbReference>
<reference evidence="16 17" key="1">
    <citation type="submission" date="2018-01" db="EMBL/GenBank/DDBJ databases">
        <title>A novel member of the phylum Bacteroidetes isolated from glacier ice.</title>
        <authorList>
            <person name="Liu Q."/>
            <person name="Xin Y.-H."/>
        </authorList>
    </citation>
    <scope>NUCLEOTIDE SEQUENCE [LARGE SCALE GENOMIC DNA]</scope>
    <source>
        <strain evidence="16 17">RB1R16</strain>
    </source>
</reference>
<protein>
    <recommendedName>
        <fullName evidence="5 14">Adenine DNA glycosylase</fullName>
        <ecNumber evidence="4 14">3.2.2.31</ecNumber>
    </recommendedName>
</protein>
<dbReference type="GO" id="GO:0000701">
    <property type="term" value="F:purine-specific mismatch base pair DNA N-glycosylase activity"/>
    <property type="evidence" value="ECO:0007669"/>
    <property type="project" value="UniProtKB-EC"/>
</dbReference>
<keyword evidence="6" id="KW-0004">4Fe-4S</keyword>
<name>A0A2S7SQ53_9BACT</name>
<evidence type="ECO:0000313" key="16">
    <source>
        <dbReference type="EMBL" id="PQJ09033.1"/>
    </source>
</evidence>
<dbReference type="InterPro" id="IPR029119">
    <property type="entry name" value="MutY_C"/>
</dbReference>
<dbReference type="RefSeq" id="WP_105041155.1">
    <property type="nucleotide sequence ID" value="NZ_PPSL01000008.1"/>
</dbReference>
<keyword evidence="13 14" id="KW-0326">Glycosidase</keyword>
<organism evidence="16 17">
    <name type="scientific">Flavipsychrobacter stenotrophus</name>
    <dbReference type="NCBI Taxonomy" id="2077091"/>
    <lineage>
        <taxon>Bacteria</taxon>
        <taxon>Pseudomonadati</taxon>
        <taxon>Bacteroidota</taxon>
        <taxon>Chitinophagia</taxon>
        <taxon>Chitinophagales</taxon>
        <taxon>Chitinophagaceae</taxon>
        <taxon>Flavipsychrobacter</taxon>
    </lineage>
</organism>
<dbReference type="GO" id="GO:0006298">
    <property type="term" value="P:mismatch repair"/>
    <property type="evidence" value="ECO:0007669"/>
    <property type="project" value="TreeGrafter"/>
</dbReference>
<evidence type="ECO:0000256" key="14">
    <source>
        <dbReference type="RuleBase" id="RU365096"/>
    </source>
</evidence>
<dbReference type="GO" id="GO:0035485">
    <property type="term" value="F:adenine/guanine mispair binding"/>
    <property type="evidence" value="ECO:0007669"/>
    <property type="project" value="TreeGrafter"/>
</dbReference>
<dbReference type="Proteomes" id="UP000239872">
    <property type="component" value="Unassembled WGS sequence"/>
</dbReference>